<dbReference type="SUPFAM" id="SSF50978">
    <property type="entry name" value="WD40 repeat-like"/>
    <property type="match status" value="1"/>
</dbReference>
<dbReference type="InterPro" id="IPR036322">
    <property type="entry name" value="WD40_repeat_dom_sf"/>
</dbReference>
<dbReference type="PROSITE" id="PS50082">
    <property type="entry name" value="WD_REPEATS_2"/>
    <property type="match status" value="1"/>
</dbReference>
<dbReference type="PROSITE" id="PS50294">
    <property type="entry name" value="WD_REPEATS_REGION"/>
    <property type="match status" value="1"/>
</dbReference>
<evidence type="ECO:0000256" key="16">
    <source>
        <dbReference type="ARBA" id="ARBA00023306"/>
    </source>
</evidence>
<keyword evidence="3" id="KW-0813">Transport</keyword>
<evidence type="ECO:0000256" key="22">
    <source>
        <dbReference type="PROSITE-ProRule" id="PRU00221"/>
    </source>
</evidence>
<dbReference type="Pfam" id="PF00400">
    <property type="entry name" value="WD40"/>
    <property type="match status" value="1"/>
</dbReference>
<organism evidence="23 24">
    <name type="scientific">Acanthosepion pharaonis</name>
    <name type="common">Pharaoh cuttlefish</name>
    <name type="synonym">Sepia pharaonis</name>
    <dbReference type="NCBI Taxonomy" id="158019"/>
    <lineage>
        <taxon>Eukaryota</taxon>
        <taxon>Metazoa</taxon>
        <taxon>Spiralia</taxon>
        <taxon>Lophotrochozoa</taxon>
        <taxon>Mollusca</taxon>
        <taxon>Cephalopoda</taxon>
        <taxon>Coleoidea</taxon>
        <taxon>Decapodiformes</taxon>
        <taxon>Sepiida</taxon>
        <taxon>Sepiina</taxon>
        <taxon>Sepiidae</taxon>
        <taxon>Acanthosepion</taxon>
    </lineage>
</organism>
<keyword evidence="5 22" id="KW-0853">WD repeat</keyword>
<dbReference type="PANTHER" id="PTHR22806:SF0">
    <property type="entry name" value="NUCLEOPORIN NUP37"/>
    <property type="match status" value="1"/>
</dbReference>
<accession>A0A812BIY0</accession>
<evidence type="ECO:0000256" key="7">
    <source>
        <dbReference type="ARBA" id="ARBA00022737"/>
    </source>
</evidence>
<dbReference type="GO" id="GO:0007059">
    <property type="term" value="P:chromosome segregation"/>
    <property type="evidence" value="ECO:0007669"/>
    <property type="project" value="UniProtKB-KW"/>
</dbReference>
<dbReference type="Proteomes" id="UP000597762">
    <property type="component" value="Unassembled WGS sequence"/>
</dbReference>
<keyword evidence="14" id="KW-0906">Nuclear pore complex</keyword>
<comment type="subunit">
    <text evidence="19">Component of the Nup107-160 subcomplex of the nuclear pore complex (NPC). The Nup107-160 subcomplex includes NUP160, NUP133, NUP107, NUP98, NUP85, NUP43, NUP37, SEH1 and SEC13.</text>
</comment>
<dbReference type="GO" id="GO:0000776">
    <property type="term" value="C:kinetochore"/>
    <property type="evidence" value="ECO:0007669"/>
    <property type="project" value="UniProtKB-KW"/>
</dbReference>
<evidence type="ECO:0000256" key="4">
    <source>
        <dbReference type="ARBA" id="ARBA00022454"/>
    </source>
</evidence>
<evidence type="ECO:0000256" key="21">
    <source>
        <dbReference type="ARBA" id="ARBA00076652"/>
    </source>
</evidence>
<dbReference type="InterPro" id="IPR001680">
    <property type="entry name" value="WD40_rpt"/>
</dbReference>
<comment type="subcellular location">
    <subcellularLocation>
        <location evidence="2">Chromosome</location>
        <location evidence="2">Centromere</location>
        <location evidence="2">Kinetochore</location>
    </subcellularLocation>
    <subcellularLocation>
        <location evidence="1">Nucleus</location>
        <location evidence="1">Nuclear pore complex</location>
    </subcellularLocation>
</comment>
<evidence type="ECO:0000256" key="5">
    <source>
        <dbReference type="ARBA" id="ARBA00022574"/>
    </source>
</evidence>
<evidence type="ECO:0000256" key="14">
    <source>
        <dbReference type="ARBA" id="ARBA00023132"/>
    </source>
</evidence>
<dbReference type="GO" id="GO:0015031">
    <property type="term" value="P:protein transport"/>
    <property type="evidence" value="ECO:0007669"/>
    <property type="project" value="UniProtKB-KW"/>
</dbReference>
<keyword evidence="6" id="KW-0132">Cell division</keyword>
<keyword evidence="8" id="KW-0498">Mitosis</keyword>
<dbReference type="AlphaFoldDB" id="A0A812BIY0"/>
<evidence type="ECO:0000313" key="24">
    <source>
        <dbReference type="Proteomes" id="UP000597762"/>
    </source>
</evidence>
<evidence type="ECO:0000256" key="10">
    <source>
        <dbReference type="ARBA" id="ARBA00022829"/>
    </source>
</evidence>
<keyword evidence="7" id="KW-0677">Repeat</keyword>
<dbReference type="EMBL" id="CAHIKZ030000625">
    <property type="protein sequence ID" value="CAE1229955.1"/>
    <property type="molecule type" value="Genomic_DNA"/>
</dbReference>
<comment type="function">
    <text evidence="18">Component of the Nup107-160 subcomplex of the nuclear pore complex (NPC). The Nup107-160 subcomplex is required for the assembly of a functional NPC. The Nup107-160 subcomplex is also required for normal kinetochore microtubule attachment, mitotic progression and chromosome segregation.</text>
</comment>
<dbReference type="InterPro" id="IPR037626">
    <property type="entry name" value="NUP37"/>
</dbReference>
<dbReference type="SMART" id="SM00320">
    <property type="entry name" value="WD40"/>
    <property type="match status" value="6"/>
</dbReference>
<keyword evidence="10" id="KW-0159">Chromosome partition</keyword>
<evidence type="ECO:0000256" key="15">
    <source>
        <dbReference type="ARBA" id="ARBA00023242"/>
    </source>
</evidence>
<keyword evidence="11" id="KW-0995">Kinetochore</keyword>
<dbReference type="OrthoDB" id="340259at2759"/>
<feature type="repeat" description="WD" evidence="22">
    <location>
        <begin position="117"/>
        <end position="150"/>
    </location>
</feature>
<sequence>MIDNQKNYTYSVRCKDVARVVEFSPYELSSKLLAVGTSTQIIIASCRFPEEDPELEDIEYEELQIFQPGCSITALSWSPETSVSVISSSLRFVAAGMDHNLRIVNLNLKSDPDVEFLKGHKSFINAVAYEPNLGQQIASVGDDNTCRVWEKDKDSSEIKEAMCFYLMSPGVSVCWHNEEPKKILVAQKNGILRFFSLHNQQPIMSLDCGQSPLMSADWCHMNSLAVAAGASTDWLLFDSSVSSAPADKKQAHTEGIQQIRWCRCSDNLLATIGHPGCQLKVFSVKQQQLLMSQSYPVGSGLSWHLRLPILVVAGDQRLYFWSASSS</sequence>
<keyword evidence="15" id="KW-0539">Nucleus</keyword>
<keyword evidence="24" id="KW-1185">Reference proteome</keyword>
<keyword evidence="17" id="KW-0137">Centromere</keyword>
<proteinExistence type="predicted"/>
<dbReference type="FunFam" id="2.130.10.10:FF:000168">
    <property type="entry name" value="Nucleoporin Nup37"/>
    <property type="match status" value="1"/>
</dbReference>
<evidence type="ECO:0000256" key="19">
    <source>
        <dbReference type="ARBA" id="ARBA00062724"/>
    </source>
</evidence>
<dbReference type="PANTHER" id="PTHR22806">
    <property type="entry name" value="NUCLEOPORIN NUP37 P37 -RELATED"/>
    <property type="match status" value="1"/>
</dbReference>
<dbReference type="GO" id="GO:0031080">
    <property type="term" value="C:nuclear pore outer ring"/>
    <property type="evidence" value="ECO:0007669"/>
    <property type="project" value="InterPro"/>
</dbReference>
<dbReference type="GO" id="GO:0051301">
    <property type="term" value="P:cell division"/>
    <property type="evidence" value="ECO:0007669"/>
    <property type="project" value="UniProtKB-KW"/>
</dbReference>
<name>A0A812BIY0_ACAPH</name>
<evidence type="ECO:0000256" key="1">
    <source>
        <dbReference type="ARBA" id="ARBA00004567"/>
    </source>
</evidence>
<evidence type="ECO:0000256" key="17">
    <source>
        <dbReference type="ARBA" id="ARBA00023328"/>
    </source>
</evidence>
<evidence type="ECO:0000256" key="20">
    <source>
        <dbReference type="ARBA" id="ARBA00068271"/>
    </source>
</evidence>
<evidence type="ECO:0000256" key="18">
    <source>
        <dbReference type="ARBA" id="ARBA00053706"/>
    </source>
</evidence>
<keyword evidence="13" id="KW-0811">Translocation</keyword>
<evidence type="ECO:0000256" key="8">
    <source>
        <dbReference type="ARBA" id="ARBA00022776"/>
    </source>
</evidence>
<keyword evidence="12" id="KW-0653">Protein transport</keyword>
<dbReference type="InterPro" id="IPR015943">
    <property type="entry name" value="WD40/YVTN_repeat-like_dom_sf"/>
</dbReference>
<protein>
    <recommendedName>
        <fullName evidence="20">Nucleoporin Nup37</fullName>
    </recommendedName>
    <alternativeName>
        <fullName evidence="21">Nup107-160 subcomplex subunit Nup37</fullName>
    </alternativeName>
</protein>
<comment type="caution">
    <text evidence="23">The sequence shown here is derived from an EMBL/GenBank/DDBJ whole genome shotgun (WGS) entry which is preliminary data.</text>
</comment>
<reference evidence="23" key="1">
    <citation type="submission" date="2021-01" db="EMBL/GenBank/DDBJ databases">
        <authorList>
            <person name="Li R."/>
            <person name="Bekaert M."/>
        </authorList>
    </citation>
    <scope>NUCLEOTIDE SEQUENCE</scope>
    <source>
        <strain evidence="23">Farmed</strain>
    </source>
</reference>
<evidence type="ECO:0000313" key="23">
    <source>
        <dbReference type="EMBL" id="CAE1229955.1"/>
    </source>
</evidence>
<gene>
    <name evidence="23" type="ORF">SPHA_17524</name>
</gene>
<evidence type="ECO:0000256" key="11">
    <source>
        <dbReference type="ARBA" id="ARBA00022838"/>
    </source>
</evidence>
<evidence type="ECO:0000256" key="9">
    <source>
        <dbReference type="ARBA" id="ARBA00022816"/>
    </source>
</evidence>
<dbReference type="GO" id="GO:0051028">
    <property type="term" value="P:mRNA transport"/>
    <property type="evidence" value="ECO:0007669"/>
    <property type="project" value="UniProtKB-KW"/>
</dbReference>
<keyword evidence="4" id="KW-0158">Chromosome</keyword>
<evidence type="ECO:0000256" key="6">
    <source>
        <dbReference type="ARBA" id="ARBA00022618"/>
    </source>
</evidence>
<dbReference type="Gene3D" id="2.130.10.10">
    <property type="entry name" value="YVTN repeat-like/Quinoprotein amine dehydrogenase"/>
    <property type="match status" value="1"/>
</dbReference>
<evidence type="ECO:0000256" key="12">
    <source>
        <dbReference type="ARBA" id="ARBA00022927"/>
    </source>
</evidence>
<keyword evidence="16" id="KW-0131">Cell cycle</keyword>
<evidence type="ECO:0000256" key="3">
    <source>
        <dbReference type="ARBA" id="ARBA00022448"/>
    </source>
</evidence>
<keyword evidence="9" id="KW-0509">mRNA transport</keyword>
<evidence type="ECO:0000256" key="13">
    <source>
        <dbReference type="ARBA" id="ARBA00023010"/>
    </source>
</evidence>
<evidence type="ECO:0000256" key="2">
    <source>
        <dbReference type="ARBA" id="ARBA00004629"/>
    </source>
</evidence>